<dbReference type="InterPro" id="IPR014044">
    <property type="entry name" value="CAP_dom"/>
</dbReference>
<proteinExistence type="predicted"/>
<dbReference type="SUPFAM" id="SSF55797">
    <property type="entry name" value="PR-1-like"/>
    <property type="match status" value="1"/>
</dbReference>
<dbReference type="SMART" id="SM00198">
    <property type="entry name" value="SCP"/>
    <property type="match status" value="1"/>
</dbReference>
<organism evidence="5 6">
    <name type="scientific">Polypedilum vanderplanki</name>
    <name type="common">Sleeping chironomid midge</name>
    <dbReference type="NCBI Taxonomy" id="319348"/>
    <lineage>
        <taxon>Eukaryota</taxon>
        <taxon>Metazoa</taxon>
        <taxon>Ecdysozoa</taxon>
        <taxon>Arthropoda</taxon>
        <taxon>Hexapoda</taxon>
        <taxon>Insecta</taxon>
        <taxon>Pterygota</taxon>
        <taxon>Neoptera</taxon>
        <taxon>Endopterygota</taxon>
        <taxon>Diptera</taxon>
        <taxon>Nematocera</taxon>
        <taxon>Chironomoidea</taxon>
        <taxon>Chironomidae</taxon>
        <taxon>Chironominae</taxon>
        <taxon>Polypedilum</taxon>
        <taxon>Polypedilum</taxon>
    </lineage>
</organism>
<keyword evidence="3" id="KW-0812">Transmembrane</keyword>
<evidence type="ECO:0000259" key="4">
    <source>
        <dbReference type="SMART" id="SM00198"/>
    </source>
</evidence>
<dbReference type="OrthoDB" id="43654at2759"/>
<dbReference type="Gene3D" id="3.40.33.10">
    <property type="entry name" value="CAP"/>
    <property type="match status" value="1"/>
</dbReference>
<dbReference type="InterPro" id="IPR001283">
    <property type="entry name" value="CRISP-related"/>
</dbReference>
<dbReference type="PRINTS" id="PR00837">
    <property type="entry name" value="V5TPXLIKE"/>
</dbReference>
<evidence type="ECO:0000313" key="5">
    <source>
        <dbReference type="EMBL" id="KAG5673724.1"/>
    </source>
</evidence>
<dbReference type="InterPro" id="IPR035940">
    <property type="entry name" value="CAP_sf"/>
</dbReference>
<dbReference type="CDD" id="cd05380">
    <property type="entry name" value="CAP_euk"/>
    <property type="match status" value="1"/>
</dbReference>
<comment type="subcellular location">
    <subcellularLocation>
        <location evidence="1">Secreted</location>
    </subcellularLocation>
</comment>
<dbReference type="AlphaFoldDB" id="A0A9J6BV02"/>
<sequence>MKTKLSLWLWKNFVHHNILILYISLIPVLVNANASCRNGIILKANITADEKRLILEEHNFLRQIVAKGLLPGQPGAQNMQEMKWDDELAARAQKWAEVCTFAHDPSRYLDRFIFGQNVGILWSNFPIADDDGDFPQRVRIWFDEVRKYAFGAKWSVSTGHYMQLVWSDTNLVGCGFTYYQNIFNKYYNKLYVCNYGPSGNVIGRMPYARGFPKCRNYGMLNSEKYPGLCLHDDHY</sequence>
<reference evidence="5" key="1">
    <citation type="submission" date="2021-03" db="EMBL/GenBank/DDBJ databases">
        <title>Chromosome level genome of the anhydrobiotic midge Polypedilum vanderplanki.</title>
        <authorList>
            <person name="Yoshida Y."/>
            <person name="Kikawada T."/>
            <person name="Gusev O."/>
        </authorList>
    </citation>
    <scope>NUCLEOTIDE SEQUENCE</scope>
    <source>
        <strain evidence="5">NIAS01</strain>
        <tissue evidence="5">Whole body or cell culture</tissue>
    </source>
</reference>
<keyword evidence="6" id="KW-1185">Reference proteome</keyword>
<dbReference type="Proteomes" id="UP001107558">
    <property type="component" value="Chromosome 3"/>
</dbReference>
<dbReference type="InterPro" id="IPR002413">
    <property type="entry name" value="V5_allergen-like"/>
</dbReference>
<dbReference type="GO" id="GO:0005576">
    <property type="term" value="C:extracellular region"/>
    <property type="evidence" value="ECO:0007669"/>
    <property type="project" value="UniProtKB-SubCell"/>
</dbReference>
<evidence type="ECO:0000256" key="1">
    <source>
        <dbReference type="ARBA" id="ARBA00004613"/>
    </source>
</evidence>
<gene>
    <name evidence="5" type="ORF">PVAND_003744</name>
</gene>
<feature type="domain" description="SCP" evidence="4">
    <location>
        <begin position="49"/>
        <end position="203"/>
    </location>
</feature>
<dbReference type="PRINTS" id="PR00838">
    <property type="entry name" value="V5ALLERGEN"/>
</dbReference>
<keyword evidence="2" id="KW-0964">Secreted</keyword>
<evidence type="ECO:0000256" key="3">
    <source>
        <dbReference type="SAM" id="Phobius"/>
    </source>
</evidence>
<dbReference type="InterPro" id="IPR018244">
    <property type="entry name" value="Allrgn_V5/Tpx1_CS"/>
</dbReference>
<name>A0A9J6BV02_POLVA</name>
<dbReference type="PANTHER" id="PTHR10334">
    <property type="entry name" value="CYSTEINE-RICH SECRETORY PROTEIN-RELATED"/>
    <property type="match status" value="1"/>
</dbReference>
<dbReference type="EMBL" id="JADBJN010000003">
    <property type="protein sequence ID" value="KAG5673724.1"/>
    <property type="molecule type" value="Genomic_DNA"/>
</dbReference>
<accession>A0A9J6BV02</accession>
<dbReference type="PROSITE" id="PS01010">
    <property type="entry name" value="CRISP_2"/>
    <property type="match status" value="1"/>
</dbReference>
<keyword evidence="3" id="KW-1133">Transmembrane helix</keyword>
<comment type="caution">
    <text evidence="5">The sequence shown here is derived from an EMBL/GenBank/DDBJ whole genome shotgun (WGS) entry which is preliminary data.</text>
</comment>
<keyword evidence="3" id="KW-0472">Membrane</keyword>
<evidence type="ECO:0000313" key="6">
    <source>
        <dbReference type="Proteomes" id="UP001107558"/>
    </source>
</evidence>
<dbReference type="Pfam" id="PF00188">
    <property type="entry name" value="CAP"/>
    <property type="match status" value="1"/>
</dbReference>
<protein>
    <recommendedName>
        <fullName evidence="4">SCP domain-containing protein</fullName>
    </recommendedName>
</protein>
<feature type="transmembrane region" description="Helical" evidence="3">
    <location>
        <begin position="12"/>
        <end position="30"/>
    </location>
</feature>
<evidence type="ECO:0000256" key="2">
    <source>
        <dbReference type="ARBA" id="ARBA00022525"/>
    </source>
</evidence>